<keyword evidence="2" id="KW-0813">Transport</keyword>
<keyword evidence="3" id="KW-0653">Protein transport</keyword>
<evidence type="ECO:0000256" key="3">
    <source>
        <dbReference type="ARBA" id="ARBA00022927"/>
    </source>
</evidence>
<comment type="similarity">
    <text evidence="1">Belongs to the MOG1 family.</text>
</comment>
<name>A0A9W8E4J1_9FUNG</name>
<dbReference type="GO" id="GO:0006606">
    <property type="term" value="P:protein import into nucleus"/>
    <property type="evidence" value="ECO:0007669"/>
    <property type="project" value="TreeGrafter"/>
</dbReference>
<sequence length="193" mass="21895">MSQYYEMKLYGGKIECEIPKSFENASTYRNIPDHQEVFVEDDTDQSIIVEILEKVNVPDSESAKFHFEQLAEDNEASSFAILSDDPIPDENVPELPSTTVCHMVTGKQMISKFREKGADKENYVLVYVAVLRLHEFHVDIVVSMNHPVIIAPNSSSSRNMTAETDPKTSLATFKHLLHTFRITDLGLFGNFSY</sequence>
<evidence type="ECO:0008006" key="6">
    <source>
        <dbReference type="Google" id="ProtNLM"/>
    </source>
</evidence>
<dbReference type="AlphaFoldDB" id="A0A9W8E4J1"/>
<dbReference type="GO" id="GO:0031267">
    <property type="term" value="F:small GTPase binding"/>
    <property type="evidence" value="ECO:0007669"/>
    <property type="project" value="TreeGrafter"/>
</dbReference>
<protein>
    <recommendedName>
        <fullName evidence="6">Ran guanine nucleotide release factor</fullName>
    </recommendedName>
</protein>
<dbReference type="InterPro" id="IPR016123">
    <property type="entry name" value="Mog1/PsbP_a/b/a-sand"/>
</dbReference>
<dbReference type="GO" id="GO:0005085">
    <property type="term" value="F:guanyl-nucleotide exchange factor activity"/>
    <property type="evidence" value="ECO:0007669"/>
    <property type="project" value="TreeGrafter"/>
</dbReference>
<dbReference type="OrthoDB" id="10255285at2759"/>
<organism evidence="4 5">
    <name type="scientific">Dispira parvispora</name>
    <dbReference type="NCBI Taxonomy" id="1520584"/>
    <lineage>
        <taxon>Eukaryota</taxon>
        <taxon>Fungi</taxon>
        <taxon>Fungi incertae sedis</taxon>
        <taxon>Zoopagomycota</taxon>
        <taxon>Kickxellomycotina</taxon>
        <taxon>Dimargaritomycetes</taxon>
        <taxon>Dimargaritales</taxon>
        <taxon>Dimargaritaceae</taxon>
        <taxon>Dispira</taxon>
    </lineage>
</organism>
<comment type="caution">
    <text evidence="4">The sequence shown here is derived from an EMBL/GenBank/DDBJ whole genome shotgun (WGS) entry which is preliminary data.</text>
</comment>
<keyword evidence="5" id="KW-1185">Reference proteome</keyword>
<dbReference type="EMBL" id="JANBPY010000320">
    <property type="protein sequence ID" value="KAJ1967543.1"/>
    <property type="molecule type" value="Genomic_DNA"/>
</dbReference>
<dbReference type="GO" id="GO:0005634">
    <property type="term" value="C:nucleus"/>
    <property type="evidence" value="ECO:0007669"/>
    <property type="project" value="TreeGrafter"/>
</dbReference>
<dbReference type="SUPFAM" id="SSF55724">
    <property type="entry name" value="Mog1p/PsbP-like"/>
    <property type="match status" value="1"/>
</dbReference>
<evidence type="ECO:0000256" key="1">
    <source>
        <dbReference type="ARBA" id="ARBA00010307"/>
    </source>
</evidence>
<dbReference type="Pfam" id="PF04603">
    <property type="entry name" value="Mog1"/>
    <property type="match status" value="1"/>
</dbReference>
<dbReference type="Gene3D" id="3.40.1000.10">
    <property type="entry name" value="Mog1/PsbP, alpha/beta/alpha sandwich"/>
    <property type="match status" value="1"/>
</dbReference>
<evidence type="ECO:0000256" key="2">
    <source>
        <dbReference type="ARBA" id="ARBA00022448"/>
    </source>
</evidence>
<reference evidence="4" key="1">
    <citation type="submission" date="2022-07" db="EMBL/GenBank/DDBJ databases">
        <title>Phylogenomic reconstructions and comparative analyses of Kickxellomycotina fungi.</title>
        <authorList>
            <person name="Reynolds N.K."/>
            <person name="Stajich J.E."/>
            <person name="Barry K."/>
            <person name="Grigoriev I.V."/>
            <person name="Crous P."/>
            <person name="Smith M.E."/>
        </authorList>
    </citation>
    <scope>NUCLEOTIDE SEQUENCE</scope>
    <source>
        <strain evidence="4">RSA 1196</strain>
    </source>
</reference>
<evidence type="ECO:0000313" key="4">
    <source>
        <dbReference type="EMBL" id="KAJ1967543.1"/>
    </source>
</evidence>
<dbReference type="PANTHER" id="PTHR15837">
    <property type="entry name" value="RAN GUANINE NUCLEOTIDE RELEASE FACTOR"/>
    <property type="match status" value="1"/>
</dbReference>
<gene>
    <name evidence="4" type="ORF">IWQ62_001792</name>
</gene>
<dbReference type="PANTHER" id="PTHR15837:SF0">
    <property type="entry name" value="RAN GUANINE NUCLEOTIDE RELEASE FACTOR"/>
    <property type="match status" value="1"/>
</dbReference>
<dbReference type="Proteomes" id="UP001150925">
    <property type="component" value="Unassembled WGS sequence"/>
</dbReference>
<dbReference type="InterPro" id="IPR007681">
    <property type="entry name" value="Mog1"/>
</dbReference>
<accession>A0A9W8E4J1</accession>
<proteinExistence type="inferred from homology"/>
<evidence type="ECO:0000313" key="5">
    <source>
        <dbReference type="Proteomes" id="UP001150925"/>
    </source>
</evidence>